<accession>A0A2T7BDN0</accession>
<gene>
    <name evidence="9" type="primary">ispE</name>
    <name evidence="12" type="ORF">DCC81_22680</name>
</gene>
<feature type="active site" evidence="9">
    <location>
        <position position="134"/>
    </location>
</feature>
<comment type="caution">
    <text evidence="12">The sequence shown here is derived from an EMBL/GenBank/DDBJ whole genome shotgun (WGS) entry which is preliminary data.</text>
</comment>
<keyword evidence="9" id="KW-0414">Isoprene biosynthesis</keyword>
<evidence type="ECO:0000256" key="1">
    <source>
        <dbReference type="ARBA" id="ARBA00009684"/>
    </source>
</evidence>
<dbReference type="InterPro" id="IPR020568">
    <property type="entry name" value="Ribosomal_Su5_D2-typ_SF"/>
</dbReference>
<comment type="function">
    <text evidence="9">Catalyzes the phosphorylation of the position 2 hydroxy group of 4-diphosphocytidyl-2C-methyl-D-erythritol.</text>
</comment>
<comment type="pathway">
    <text evidence="9">Isoprenoid biosynthesis; isopentenyl diphosphate biosynthesis via DXP pathway; isopentenyl diphosphate from 1-deoxy-D-xylulose 5-phosphate: step 3/6.</text>
</comment>
<dbReference type="InterPro" id="IPR036554">
    <property type="entry name" value="GHMP_kinase_C_sf"/>
</dbReference>
<feature type="active site" evidence="9">
    <location>
        <position position="8"/>
    </location>
</feature>
<evidence type="ECO:0000256" key="5">
    <source>
        <dbReference type="ARBA" id="ARBA00022741"/>
    </source>
</evidence>
<dbReference type="PIRSF" id="PIRSF010376">
    <property type="entry name" value="IspE"/>
    <property type="match status" value="1"/>
</dbReference>
<dbReference type="PANTHER" id="PTHR43527:SF2">
    <property type="entry name" value="4-DIPHOSPHOCYTIDYL-2-C-METHYL-D-ERYTHRITOL KINASE, CHLOROPLASTIC"/>
    <property type="match status" value="1"/>
</dbReference>
<feature type="domain" description="GHMP kinase C-terminal" evidence="11">
    <location>
        <begin position="194"/>
        <end position="252"/>
    </location>
</feature>
<dbReference type="PANTHER" id="PTHR43527">
    <property type="entry name" value="4-DIPHOSPHOCYTIDYL-2-C-METHYL-D-ERYTHRITOL KINASE, CHLOROPLASTIC"/>
    <property type="match status" value="1"/>
</dbReference>
<evidence type="ECO:0000256" key="9">
    <source>
        <dbReference type="HAMAP-Rule" id="MF_00061"/>
    </source>
</evidence>
<dbReference type="Gene3D" id="3.30.70.890">
    <property type="entry name" value="GHMP kinase, C-terminal domain"/>
    <property type="match status" value="1"/>
</dbReference>
<comment type="catalytic activity">
    <reaction evidence="9">
        <text>4-CDP-2-C-methyl-D-erythritol + ATP = 4-CDP-2-C-methyl-D-erythritol 2-phosphate + ADP + H(+)</text>
        <dbReference type="Rhea" id="RHEA:18437"/>
        <dbReference type="ChEBI" id="CHEBI:15378"/>
        <dbReference type="ChEBI" id="CHEBI:30616"/>
        <dbReference type="ChEBI" id="CHEBI:57823"/>
        <dbReference type="ChEBI" id="CHEBI:57919"/>
        <dbReference type="ChEBI" id="CHEBI:456216"/>
        <dbReference type="EC" id="2.7.1.148"/>
    </reaction>
</comment>
<evidence type="ECO:0000259" key="11">
    <source>
        <dbReference type="Pfam" id="PF08544"/>
    </source>
</evidence>
<evidence type="ECO:0000256" key="7">
    <source>
        <dbReference type="ARBA" id="ARBA00022840"/>
    </source>
</evidence>
<dbReference type="EC" id="2.7.1.148" evidence="2 9"/>
<sequence>MLTFPNCKINLGLHITGKRADGFHDLQTVFYPLPLKDGLEVITAAASTTFSNSGLPVPGDSADNLVLKAYHLLQKDFPAIPAVQVHLHKHIPMGAGLGGGSADAAFMLQLLNRKYRLQLEEPTLLTYAAQLGSDCPFFIRNKPVYATGRGEVMEDIDLQLDAYSFLLVYPGIHVNTGWAFGQVKPQQPAASLKEAIRQPIKEWKHSISNDFEAPVLKAHPALGDIKAQLYKHGALYAAMSGSGSAMVGIFEKHAFPAVTWDPAYRVFKIN</sequence>
<dbReference type="InterPro" id="IPR006204">
    <property type="entry name" value="GHMP_kinase_N_dom"/>
</dbReference>
<keyword evidence="4 9" id="KW-0808">Transferase</keyword>
<dbReference type="EMBL" id="QCYK01000003">
    <property type="protein sequence ID" value="PUZ23204.1"/>
    <property type="molecule type" value="Genomic_DNA"/>
</dbReference>
<comment type="similarity">
    <text evidence="1 9">Belongs to the GHMP kinase family. IspE subfamily.</text>
</comment>
<evidence type="ECO:0000313" key="13">
    <source>
        <dbReference type="Proteomes" id="UP000244450"/>
    </source>
</evidence>
<dbReference type="Pfam" id="PF00288">
    <property type="entry name" value="GHMP_kinases_N"/>
    <property type="match status" value="1"/>
</dbReference>
<protein>
    <recommendedName>
        <fullName evidence="3 9">4-diphosphocytidyl-2-C-methyl-D-erythritol kinase</fullName>
        <shortName evidence="9">CMK</shortName>
        <ecNumber evidence="2 9">2.7.1.148</ecNumber>
    </recommendedName>
    <alternativeName>
        <fullName evidence="8 9">4-(cytidine-5'-diphospho)-2-C-methyl-D-erythritol kinase</fullName>
    </alternativeName>
</protein>
<dbReference type="InterPro" id="IPR013750">
    <property type="entry name" value="GHMP_kinase_C_dom"/>
</dbReference>
<dbReference type="GO" id="GO:0005524">
    <property type="term" value="F:ATP binding"/>
    <property type="evidence" value="ECO:0007669"/>
    <property type="project" value="UniProtKB-UniRule"/>
</dbReference>
<dbReference type="NCBIfam" id="TIGR00154">
    <property type="entry name" value="ispE"/>
    <property type="match status" value="1"/>
</dbReference>
<dbReference type="GO" id="GO:0019288">
    <property type="term" value="P:isopentenyl diphosphate biosynthetic process, methylerythritol 4-phosphate pathway"/>
    <property type="evidence" value="ECO:0007669"/>
    <property type="project" value="UniProtKB-UniRule"/>
</dbReference>
<reference evidence="12 13" key="1">
    <citation type="submission" date="2018-04" db="EMBL/GenBank/DDBJ databases">
        <title>Chitinophaga fuyangensis sp. nov., isolated from soil in a chemical factory.</title>
        <authorList>
            <person name="Chen K."/>
        </authorList>
    </citation>
    <scope>NUCLEOTIDE SEQUENCE [LARGE SCALE GENOMIC DNA]</scope>
    <source>
        <strain evidence="12 13">LY-1</strain>
    </source>
</reference>
<keyword evidence="7 9" id="KW-0067">ATP-binding</keyword>
<dbReference type="GO" id="GO:0050515">
    <property type="term" value="F:4-(cytidine 5'-diphospho)-2-C-methyl-D-erythritol kinase activity"/>
    <property type="evidence" value="ECO:0007669"/>
    <property type="project" value="UniProtKB-UniRule"/>
</dbReference>
<dbReference type="InterPro" id="IPR014721">
    <property type="entry name" value="Ribsml_uS5_D2-typ_fold_subgr"/>
</dbReference>
<dbReference type="SUPFAM" id="SSF55060">
    <property type="entry name" value="GHMP Kinase, C-terminal domain"/>
    <property type="match status" value="1"/>
</dbReference>
<dbReference type="SUPFAM" id="SSF54211">
    <property type="entry name" value="Ribosomal protein S5 domain 2-like"/>
    <property type="match status" value="1"/>
</dbReference>
<evidence type="ECO:0000256" key="3">
    <source>
        <dbReference type="ARBA" id="ARBA00017473"/>
    </source>
</evidence>
<keyword evidence="13" id="KW-1185">Reference proteome</keyword>
<name>A0A2T7BDN0_9BACT</name>
<evidence type="ECO:0000256" key="6">
    <source>
        <dbReference type="ARBA" id="ARBA00022777"/>
    </source>
</evidence>
<feature type="domain" description="GHMP kinase N-terminal" evidence="10">
    <location>
        <begin position="64"/>
        <end position="139"/>
    </location>
</feature>
<evidence type="ECO:0000256" key="4">
    <source>
        <dbReference type="ARBA" id="ARBA00022679"/>
    </source>
</evidence>
<dbReference type="Pfam" id="PF08544">
    <property type="entry name" value="GHMP_kinases_C"/>
    <property type="match status" value="1"/>
</dbReference>
<dbReference type="OrthoDB" id="9809438at2"/>
<evidence type="ECO:0000313" key="12">
    <source>
        <dbReference type="EMBL" id="PUZ23204.1"/>
    </source>
</evidence>
<dbReference type="InterPro" id="IPR004424">
    <property type="entry name" value="IspE"/>
</dbReference>
<keyword evidence="5 9" id="KW-0547">Nucleotide-binding</keyword>
<keyword evidence="6 9" id="KW-0418">Kinase</keyword>
<proteinExistence type="inferred from homology"/>
<dbReference type="HAMAP" id="MF_00061">
    <property type="entry name" value="IspE"/>
    <property type="match status" value="1"/>
</dbReference>
<dbReference type="GO" id="GO:0016114">
    <property type="term" value="P:terpenoid biosynthetic process"/>
    <property type="evidence" value="ECO:0007669"/>
    <property type="project" value="UniProtKB-UniRule"/>
</dbReference>
<dbReference type="UniPathway" id="UPA00056">
    <property type="reaction ID" value="UER00094"/>
</dbReference>
<organism evidence="12 13">
    <name type="scientific">Chitinophaga parva</name>
    <dbReference type="NCBI Taxonomy" id="2169414"/>
    <lineage>
        <taxon>Bacteria</taxon>
        <taxon>Pseudomonadati</taxon>
        <taxon>Bacteroidota</taxon>
        <taxon>Chitinophagia</taxon>
        <taxon>Chitinophagales</taxon>
        <taxon>Chitinophagaceae</taxon>
        <taxon>Chitinophaga</taxon>
    </lineage>
</organism>
<evidence type="ECO:0000259" key="10">
    <source>
        <dbReference type="Pfam" id="PF00288"/>
    </source>
</evidence>
<evidence type="ECO:0000256" key="8">
    <source>
        <dbReference type="ARBA" id="ARBA00032554"/>
    </source>
</evidence>
<dbReference type="AlphaFoldDB" id="A0A2T7BDN0"/>
<dbReference type="Gene3D" id="3.30.230.10">
    <property type="match status" value="1"/>
</dbReference>
<dbReference type="Proteomes" id="UP000244450">
    <property type="component" value="Unassembled WGS sequence"/>
</dbReference>
<feature type="binding site" evidence="9">
    <location>
        <begin position="92"/>
        <end position="102"/>
    </location>
    <ligand>
        <name>ATP</name>
        <dbReference type="ChEBI" id="CHEBI:30616"/>
    </ligand>
</feature>
<evidence type="ECO:0000256" key="2">
    <source>
        <dbReference type="ARBA" id="ARBA00012052"/>
    </source>
</evidence>
<dbReference type="RefSeq" id="WP_108688948.1">
    <property type="nucleotide sequence ID" value="NZ_QCYK01000003.1"/>
</dbReference>